<dbReference type="OrthoDB" id="28012at2157"/>
<gene>
    <name evidence="1" type="ordered locus">Tagg_0737</name>
</gene>
<keyword evidence="2" id="KW-1185">Reference proteome</keyword>
<dbReference type="HOGENOM" id="CLU_160446_1_0_2"/>
<reference evidence="1 2" key="1">
    <citation type="journal article" date="2010" name="Stand. Genomic Sci.">
        <title>Complete genome sequence of Thermosphaera aggregans type strain (M11TL).</title>
        <authorList>
            <person name="Spring S."/>
            <person name="Rachel R."/>
            <person name="Lapidus A."/>
            <person name="Davenport K."/>
            <person name="Tice H."/>
            <person name="Copeland A."/>
            <person name="Cheng J.F."/>
            <person name="Lucas S."/>
            <person name="Chen F."/>
            <person name="Nolan M."/>
            <person name="Bruce D."/>
            <person name="Goodwin L."/>
            <person name="Pitluck S."/>
            <person name="Ivanova N."/>
            <person name="Mavromatis K."/>
            <person name="Ovchinnikova G."/>
            <person name="Pati A."/>
            <person name="Chen A."/>
            <person name="Palaniappan K."/>
            <person name="Land M."/>
            <person name="Hauser L."/>
            <person name="Chang Y.J."/>
            <person name="Jeffries C.C."/>
            <person name="Brettin T."/>
            <person name="Detter J.C."/>
            <person name="Tapia R."/>
            <person name="Han C."/>
            <person name="Heimerl T."/>
            <person name="Weikl F."/>
            <person name="Brambilla E."/>
            <person name="Goker M."/>
            <person name="Bristow J."/>
            <person name="Eisen J.A."/>
            <person name="Markowitz V."/>
            <person name="Hugenholtz P."/>
            <person name="Kyrpides N.C."/>
            <person name="Klenk H.P."/>
        </authorList>
    </citation>
    <scope>NUCLEOTIDE SEQUENCE [LARGE SCALE GENOMIC DNA]</scope>
    <source>
        <strain evidence="2">DSM 11486 / M11TL</strain>
    </source>
</reference>
<dbReference type="EMBL" id="CP001939">
    <property type="protein sequence ID" value="ADG91010.1"/>
    <property type="molecule type" value="Genomic_DNA"/>
</dbReference>
<dbReference type="eggNOG" id="arCOG06071">
    <property type="taxonomic scope" value="Archaea"/>
</dbReference>
<name>D5U1L0_THEAM</name>
<evidence type="ECO:0000313" key="1">
    <source>
        <dbReference type="EMBL" id="ADG91010.1"/>
    </source>
</evidence>
<dbReference type="STRING" id="633148.Tagg_0737"/>
<dbReference type="AlphaFoldDB" id="D5U1L0"/>
<dbReference type="RefSeq" id="WP_013129603.1">
    <property type="nucleotide sequence ID" value="NC_014160.1"/>
</dbReference>
<organism evidence="1 2">
    <name type="scientific">Thermosphaera aggregans (strain DSM 11486 / M11TL)</name>
    <dbReference type="NCBI Taxonomy" id="633148"/>
    <lineage>
        <taxon>Archaea</taxon>
        <taxon>Thermoproteota</taxon>
        <taxon>Thermoprotei</taxon>
        <taxon>Desulfurococcales</taxon>
        <taxon>Desulfurococcaceae</taxon>
        <taxon>Thermosphaera</taxon>
    </lineage>
</organism>
<sequence>MEKPVRIYRNEDVKKIVACIPQGHLHTRFIIELSDQVIVLQEATVAGIVRAFALTSLHPTRRYIVLTSRSPENVKKGFAKHQLIESWDEVECNSE</sequence>
<proteinExistence type="predicted"/>
<dbReference type="Proteomes" id="UP000002376">
    <property type="component" value="Chromosome"/>
</dbReference>
<reference evidence="2" key="2">
    <citation type="journal article" date="2010" name="Stand. Genomic Sci.">
        <title>Complete genome sequence of Thermosphaera aggregans type strain (M11TLT).</title>
        <authorList>
            <person name="Spring S."/>
            <person name="Rachel R."/>
            <person name="Lapidus A."/>
            <person name="Davenport K."/>
            <person name="Tice H."/>
            <person name="Copeland A."/>
            <person name="Cheng J.-F."/>
            <person name="Lucas S."/>
            <person name="Chen F."/>
            <person name="Nolan M."/>
            <person name="Bruce D."/>
            <person name="Goodwin L."/>
            <person name="Pitluck S."/>
            <person name="Ivanova N."/>
            <person name="Mavromatis K."/>
            <person name="Ovchinnikova G."/>
            <person name="Pati A."/>
            <person name="Chen A."/>
            <person name="Palaniappan K."/>
            <person name="Land M."/>
            <person name="Hauser L."/>
            <person name="Chang Y.-J."/>
            <person name="Jeffries C.C."/>
            <person name="Brettin T."/>
            <person name="Detter J.C."/>
            <person name="Tapia R."/>
            <person name="Han C."/>
            <person name="Heimerl T."/>
            <person name="Weikl F."/>
            <person name="Brambilla E."/>
            <person name="Goker M."/>
            <person name="Bristow J."/>
            <person name="Eisen J.A."/>
            <person name="Markowitz V."/>
            <person name="Hugenholtz P."/>
            <person name="Kyrpides N.C."/>
            <person name="Klenk H.-P."/>
        </authorList>
    </citation>
    <scope>NUCLEOTIDE SEQUENCE [LARGE SCALE GENOMIC DNA]</scope>
    <source>
        <strain evidence="2">DSM 11486 / M11TL</strain>
    </source>
</reference>
<protein>
    <submittedName>
        <fullName evidence="1">Uncharacterized protein</fullName>
    </submittedName>
</protein>
<accession>D5U1L0</accession>
<dbReference type="GeneID" id="9165752"/>
<dbReference type="KEGG" id="tag:Tagg_0737"/>
<evidence type="ECO:0000313" key="2">
    <source>
        <dbReference type="Proteomes" id="UP000002376"/>
    </source>
</evidence>
<reference key="3">
    <citation type="submission" date="2010-02" db="EMBL/GenBank/DDBJ databases">
        <title>Complete genome sequence of Thermosphaera aggregans type strain (M11TL).</title>
        <authorList>
            <consortium name="US DOE Joint Genome Institute (JGI-PGF)"/>
            <person name="Spring S."/>
            <person name="Lapidus A."/>
            <person name="Munk C."/>
            <person name="Schroeder M."/>
            <person name="Glavina Del Rio T."/>
            <person name="Tice H."/>
            <person name="Copeland A."/>
            <person name="Cheng J.-F."/>
            <person name="Lucas S."/>
            <person name="Chen F."/>
            <person name="Nolan M."/>
            <person name="Bruce D."/>
            <person name="Goodwin L."/>
            <person name="Pitluck S."/>
            <person name="Ivanova N."/>
            <person name="Mavromatis K."/>
            <person name="Ovchinnikova G."/>
            <person name="Pati A."/>
            <person name="Chen A."/>
            <person name="Palaniappan K."/>
            <person name="Land M."/>
            <person name="Hauser L."/>
            <person name="Chang Y.-J."/>
            <person name="Jeffries C.C."/>
            <person name="Brettin T."/>
            <person name="Detter J.C."/>
            <person name="Tapia R."/>
            <person name="Han C."/>
            <person name="Chain P."/>
            <person name="Heimerl T."/>
            <person name="Weik F."/>
            <person name="Goker M."/>
            <person name="Rachel R."/>
            <person name="Bristow J."/>
            <person name="Eisen J.A."/>
            <person name="Markowitz V."/>
            <person name="Hugenholtz P."/>
            <person name="Kyrpides N.C."/>
            <person name="Klenk H.-P."/>
        </authorList>
    </citation>
    <scope>NUCLEOTIDE SEQUENCE</scope>
    <source>
        <strain>DSM 11486</strain>
    </source>
</reference>